<protein>
    <submittedName>
        <fullName evidence="2">Serine hydrolase domain-containing protein</fullName>
    </submittedName>
</protein>
<keyword evidence="2" id="KW-0378">Hydrolase</keyword>
<name>A0ABN0Y293_9CAUL</name>
<comment type="caution">
    <text evidence="2">The sequence shown here is derived from an EMBL/GenBank/DDBJ whole genome shotgun (WGS) entry which is preliminary data.</text>
</comment>
<evidence type="ECO:0000313" key="2">
    <source>
        <dbReference type="EMBL" id="GAA0380715.1"/>
    </source>
</evidence>
<dbReference type="InterPro" id="IPR012338">
    <property type="entry name" value="Beta-lactam/transpept-like"/>
</dbReference>
<dbReference type="RefSeq" id="WP_167175796.1">
    <property type="nucleotide sequence ID" value="NZ_BAAAEJ010000003.1"/>
</dbReference>
<reference evidence="2 3" key="1">
    <citation type="journal article" date="2019" name="Int. J. Syst. Evol. Microbiol.">
        <title>The Global Catalogue of Microorganisms (GCM) 10K type strain sequencing project: providing services to taxonomists for standard genome sequencing and annotation.</title>
        <authorList>
            <consortium name="The Broad Institute Genomics Platform"/>
            <consortium name="The Broad Institute Genome Sequencing Center for Infectious Disease"/>
            <person name="Wu L."/>
            <person name="Ma J."/>
        </authorList>
    </citation>
    <scope>NUCLEOTIDE SEQUENCE [LARGE SCALE GENOMIC DNA]</scope>
    <source>
        <strain evidence="2 3">JCM 13476</strain>
    </source>
</reference>
<keyword evidence="3" id="KW-1185">Reference proteome</keyword>
<organism evidence="2 3">
    <name type="scientific">Brevundimonas terrae</name>
    <dbReference type="NCBI Taxonomy" id="363631"/>
    <lineage>
        <taxon>Bacteria</taxon>
        <taxon>Pseudomonadati</taxon>
        <taxon>Pseudomonadota</taxon>
        <taxon>Alphaproteobacteria</taxon>
        <taxon>Caulobacterales</taxon>
        <taxon>Caulobacteraceae</taxon>
        <taxon>Brevundimonas</taxon>
    </lineage>
</organism>
<proteinExistence type="predicted"/>
<dbReference type="Gene3D" id="3.40.710.10">
    <property type="entry name" value="DD-peptidase/beta-lactamase superfamily"/>
    <property type="match status" value="1"/>
</dbReference>
<dbReference type="InterPro" id="IPR052907">
    <property type="entry name" value="Beta-lactamase/esterase"/>
</dbReference>
<feature type="domain" description="Beta-lactamase-related" evidence="1">
    <location>
        <begin position="23"/>
        <end position="374"/>
    </location>
</feature>
<gene>
    <name evidence="2" type="ORF">GCM10009093_04610</name>
</gene>
<evidence type="ECO:0000313" key="3">
    <source>
        <dbReference type="Proteomes" id="UP001500791"/>
    </source>
</evidence>
<dbReference type="GO" id="GO:0016787">
    <property type="term" value="F:hydrolase activity"/>
    <property type="evidence" value="ECO:0007669"/>
    <property type="project" value="UniProtKB-KW"/>
</dbReference>
<dbReference type="Proteomes" id="UP001500791">
    <property type="component" value="Unassembled WGS sequence"/>
</dbReference>
<dbReference type="SUPFAM" id="SSF56601">
    <property type="entry name" value="beta-lactamase/transpeptidase-like"/>
    <property type="match status" value="1"/>
</dbReference>
<sequence>MTQSVEIHGLCPAPFSAVKDAFAANFTDAPEGLNEIGARFSITIEGETVIDLWGGSADVAGHKPFTQTTLVPVFSSGKAVMALLIATCVERGLLSYEEKVATYWPDFAQNGKGELTVGQLMSHQAGLPGFDEPVDPAIWYDPPAVLARLAAQKPMWAPGTASGYHPISIGLMAGELFRIADGRSMGTALREEFCEPFGLDLWIGTPASEHDRAAEMKRPSSLPNLGKLDELKMAAFVNKGAAPGGRGSAEWREAEIPSANMHAAGVDLARILSIIANEGRFNGQHILSVETLSQLSRERIHGLDKIVPFNLSWAAGLMRNEGLDIFGTNPDALGHCGWGGSLVWADPKARVSGAYVMNRQSPHLLGDPRAVALVNAVYAAL</sequence>
<evidence type="ECO:0000259" key="1">
    <source>
        <dbReference type="Pfam" id="PF00144"/>
    </source>
</evidence>
<dbReference type="InterPro" id="IPR001466">
    <property type="entry name" value="Beta-lactam-related"/>
</dbReference>
<accession>A0ABN0Y293</accession>
<dbReference type="PANTHER" id="PTHR43319:SF3">
    <property type="entry name" value="BETA-LACTAMASE-RELATED DOMAIN-CONTAINING PROTEIN"/>
    <property type="match status" value="1"/>
</dbReference>
<dbReference type="PANTHER" id="PTHR43319">
    <property type="entry name" value="BETA-LACTAMASE-RELATED"/>
    <property type="match status" value="1"/>
</dbReference>
<dbReference type="EMBL" id="BAAAEJ010000003">
    <property type="protein sequence ID" value="GAA0380715.1"/>
    <property type="molecule type" value="Genomic_DNA"/>
</dbReference>
<dbReference type="Pfam" id="PF00144">
    <property type="entry name" value="Beta-lactamase"/>
    <property type="match status" value="1"/>
</dbReference>